<gene>
    <name evidence="2" type="ORF">TWF718_006086</name>
</gene>
<dbReference type="EMBL" id="JAVHNR010000003">
    <property type="protein sequence ID" value="KAK6348280.1"/>
    <property type="molecule type" value="Genomic_DNA"/>
</dbReference>
<dbReference type="Gene3D" id="3.40.50.150">
    <property type="entry name" value="Vaccinia Virus protein VP39"/>
    <property type="match status" value="1"/>
</dbReference>
<protein>
    <recommendedName>
        <fullName evidence="1">Methyltransferase domain-containing protein</fullName>
    </recommendedName>
</protein>
<keyword evidence="3" id="KW-1185">Reference proteome</keyword>
<dbReference type="Proteomes" id="UP001313282">
    <property type="component" value="Unassembled WGS sequence"/>
</dbReference>
<dbReference type="AlphaFoldDB" id="A0AAN8RE29"/>
<proteinExistence type="predicted"/>
<dbReference type="InterPro" id="IPR041698">
    <property type="entry name" value="Methyltransf_25"/>
</dbReference>
<evidence type="ECO:0000259" key="1">
    <source>
        <dbReference type="Pfam" id="PF13649"/>
    </source>
</evidence>
<reference evidence="2 3" key="1">
    <citation type="submission" date="2019-10" db="EMBL/GenBank/DDBJ databases">
        <authorList>
            <person name="Palmer J.M."/>
        </authorList>
    </citation>
    <scope>NUCLEOTIDE SEQUENCE [LARGE SCALE GENOMIC DNA]</scope>
    <source>
        <strain evidence="2 3">TWF718</strain>
    </source>
</reference>
<dbReference type="Pfam" id="PF13649">
    <property type="entry name" value="Methyltransf_25"/>
    <property type="match status" value="1"/>
</dbReference>
<organism evidence="2 3">
    <name type="scientific">Orbilia javanica</name>
    <dbReference type="NCBI Taxonomy" id="47235"/>
    <lineage>
        <taxon>Eukaryota</taxon>
        <taxon>Fungi</taxon>
        <taxon>Dikarya</taxon>
        <taxon>Ascomycota</taxon>
        <taxon>Pezizomycotina</taxon>
        <taxon>Orbiliomycetes</taxon>
        <taxon>Orbiliales</taxon>
        <taxon>Orbiliaceae</taxon>
        <taxon>Orbilia</taxon>
    </lineage>
</organism>
<sequence length="413" mass="45786">MLIWVRVIGIRTGELKDQSHGSGTDGALQGQIDDEHYRVTVIQMGDGCVALNPYVCKPRAANEKPLALQSTAHPEPSFHLLEASNDLKLFKELQNTAMKALYESDSWCNNTGCDVDIQTNSDGGLSVFEVSPLPSPFFPTRELQDLAIRQDFPGSYPALIDTFITNLTLHDSLQEATPKVGNLYTQIVDKYMAAASAPNNQMYPSTFKSIDGFDFSGTSFDLACGTGIFGRALADSKAARGDTGASRVIGFDISAGMADACRQTGHYENVHLEPMQRCLTNHRIYHDGDIDHVLCFSGFHFLSPEDFSFVLALCFTLAKKSITFSLDEITDIYNEAIAARGLSFAHSINHIATMEAFGVPRGWRLAHRFRQFSWTSPTTEKHEIYTNYFRFERVEPDETAIMFGKLGASDKND</sequence>
<evidence type="ECO:0000313" key="2">
    <source>
        <dbReference type="EMBL" id="KAK6348280.1"/>
    </source>
</evidence>
<dbReference type="SUPFAM" id="SSF53335">
    <property type="entry name" value="S-adenosyl-L-methionine-dependent methyltransferases"/>
    <property type="match status" value="1"/>
</dbReference>
<name>A0AAN8RE29_9PEZI</name>
<dbReference type="CDD" id="cd02440">
    <property type="entry name" value="AdoMet_MTases"/>
    <property type="match status" value="1"/>
</dbReference>
<feature type="domain" description="Methyltransferase" evidence="1">
    <location>
        <begin position="221"/>
        <end position="319"/>
    </location>
</feature>
<dbReference type="InterPro" id="IPR029063">
    <property type="entry name" value="SAM-dependent_MTases_sf"/>
</dbReference>
<evidence type="ECO:0000313" key="3">
    <source>
        <dbReference type="Proteomes" id="UP001313282"/>
    </source>
</evidence>
<comment type="caution">
    <text evidence="2">The sequence shown here is derived from an EMBL/GenBank/DDBJ whole genome shotgun (WGS) entry which is preliminary data.</text>
</comment>
<accession>A0AAN8RE29</accession>